<feature type="transmembrane region" description="Helical" evidence="1">
    <location>
        <begin position="95"/>
        <end position="115"/>
    </location>
</feature>
<dbReference type="EMBL" id="WUUL01000017">
    <property type="protein sequence ID" value="MXQ55702.1"/>
    <property type="molecule type" value="Genomic_DNA"/>
</dbReference>
<keyword evidence="3" id="KW-1185">Reference proteome</keyword>
<evidence type="ECO:0000313" key="3">
    <source>
        <dbReference type="Proteomes" id="UP000430692"/>
    </source>
</evidence>
<proteinExistence type="predicted"/>
<keyword evidence="1" id="KW-0472">Membrane</keyword>
<name>A0A6I4W5W2_9BACL</name>
<sequence>MRNKASLLILVNFVLFTMLLFVQRYFFSAIAENYRNLAATDADYVDLSIMQSQAAHNSLVMGIVLLVLGICYILAKLNESQQSAAQVMPSMLEKVIYGIFAVFYLVGGTLLLKMYSNNHDAAVSNLSISNYKIGTDKETVYRELSELLFQQSDFLLVFGLVMIVIGMFAMFLFAQSLKERIVKGIEFGLVMILLGVIGMYLLLHSLKDGIVKGIQIVKNKVSKTNTDEGNTTEIETNMVKTDEPVKDTQK</sequence>
<comment type="caution">
    <text evidence="2">The sequence shown here is derived from an EMBL/GenBank/DDBJ whole genome shotgun (WGS) entry which is preliminary data.</text>
</comment>
<feature type="transmembrane region" description="Helical" evidence="1">
    <location>
        <begin position="185"/>
        <end position="203"/>
    </location>
</feature>
<feature type="transmembrane region" description="Helical" evidence="1">
    <location>
        <begin position="7"/>
        <end position="27"/>
    </location>
</feature>
<dbReference type="RefSeq" id="WP_160803051.1">
    <property type="nucleotide sequence ID" value="NZ_WUUL01000017.1"/>
</dbReference>
<protein>
    <submittedName>
        <fullName evidence="2">Uncharacterized protein</fullName>
    </submittedName>
</protein>
<accession>A0A6I4W5W2</accession>
<gene>
    <name evidence="2" type="ORF">GSM42_18635</name>
</gene>
<keyword evidence="1" id="KW-1133">Transmembrane helix</keyword>
<keyword evidence="1" id="KW-0812">Transmembrane</keyword>
<reference evidence="2 3" key="1">
    <citation type="submission" date="2019-12" db="EMBL/GenBank/DDBJ databases">
        <title>Whole-genome analyses of novel actinobacteria.</title>
        <authorList>
            <person name="Sahin N."/>
            <person name="Saygin H."/>
        </authorList>
    </citation>
    <scope>NUCLEOTIDE SEQUENCE [LARGE SCALE GENOMIC DNA]</scope>
    <source>
        <strain evidence="2 3">KC615</strain>
    </source>
</reference>
<evidence type="ECO:0000256" key="1">
    <source>
        <dbReference type="SAM" id="Phobius"/>
    </source>
</evidence>
<feature type="transmembrane region" description="Helical" evidence="1">
    <location>
        <begin position="54"/>
        <end position="75"/>
    </location>
</feature>
<feature type="transmembrane region" description="Helical" evidence="1">
    <location>
        <begin position="154"/>
        <end position="173"/>
    </location>
</feature>
<dbReference type="Proteomes" id="UP000430692">
    <property type="component" value="Unassembled WGS sequence"/>
</dbReference>
<organism evidence="2 3">
    <name type="scientific">Shimazuella alba</name>
    <dbReference type="NCBI Taxonomy" id="2690964"/>
    <lineage>
        <taxon>Bacteria</taxon>
        <taxon>Bacillati</taxon>
        <taxon>Bacillota</taxon>
        <taxon>Bacilli</taxon>
        <taxon>Bacillales</taxon>
        <taxon>Thermoactinomycetaceae</taxon>
        <taxon>Shimazuella</taxon>
    </lineage>
</organism>
<evidence type="ECO:0000313" key="2">
    <source>
        <dbReference type="EMBL" id="MXQ55702.1"/>
    </source>
</evidence>
<dbReference type="AlphaFoldDB" id="A0A6I4W5W2"/>